<proteinExistence type="predicted"/>
<keyword evidence="3" id="KW-1185">Reference proteome</keyword>
<evidence type="ECO:0000256" key="1">
    <source>
        <dbReference type="SAM" id="SignalP"/>
    </source>
</evidence>
<evidence type="ECO:0000313" key="3">
    <source>
        <dbReference type="Proteomes" id="UP000009080"/>
    </source>
</evidence>
<protein>
    <recommendedName>
        <fullName evidence="4">Lipoprotein</fullName>
    </recommendedName>
</protein>
<evidence type="ECO:0008006" key="4">
    <source>
        <dbReference type="Google" id="ProtNLM"/>
    </source>
</evidence>
<dbReference type="EMBL" id="CP001614">
    <property type="protein sequence ID" value="ACR10791.1"/>
    <property type="molecule type" value="Genomic_DNA"/>
</dbReference>
<organism evidence="2 3">
    <name type="scientific">Teredinibacter turnerae (strain ATCC 39867 / T7901)</name>
    <dbReference type="NCBI Taxonomy" id="377629"/>
    <lineage>
        <taxon>Bacteria</taxon>
        <taxon>Pseudomonadati</taxon>
        <taxon>Pseudomonadota</taxon>
        <taxon>Gammaproteobacteria</taxon>
        <taxon>Cellvibrionales</taxon>
        <taxon>Cellvibrionaceae</taxon>
        <taxon>Teredinibacter</taxon>
    </lineage>
</organism>
<dbReference type="Proteomes" id="UP000009080">
    <property type="component" value="Chromosome"/>
</dbReference>
<reference evidence="2 3" key="1">
    <citation type="journal article" date="2009" name="PLoS ONE">
        <title>The complete genome of Teredinibacter turnerae T7901: an intracellular endosymbiont of marine wood-boring bivalves (shipworms).</title>
        <authorList>
            <person name="Yang J.C."/>
            <person name="Madupu R."/>
            <person name="Durkin A.S."/>
            <person name="Ekborg N.A."/>
            <person name="Pedamallu C.S."/>
            <person name="Hostetler J.B."/>
            <person name="Radune D."/>
            <person name="Toms B.S."/>
            <person name="Henrissat B."/>
            <person name="Coutinho P.M."/>
            <person name="Schwarz S."/>
            <person name="Field L."/>
            <person name="Trindade-Silva A.E."/>
            <person name="Soares C.A.G."/>
            <person name="Elshahawi S."/>
            <person name="Hanora A."/>
            <person name="Schmidt E.W."/>
            <person name="Haygood M.G."/>
            <person name="Posfai J."/>
            <person name="Benner J."/>
            <person name="Madinger C."/>
            <person name="Nove J."/>
            <person name="Anton B."/>
            <person name="Chaudhary K."/>
            <person name="Foster J."/>
            <person name="Holman A."/>
            <person name="Kumar S."/>
            <person name="Lessard P.A."/>
            <person name="Luyten Y.A."/>
            <person name="Slatko B."/>
            <person name="Wood N."/>
            <person name="Wu B."/>
            <person name="Teplitski M."/>
            <person name="Mougous J.D."/>
            <person name="Ward N."/>
            <person name="Eisen J.A."/>
            <person name="Badger J.H."/>
            <person name="Distel D.L."/>
        </authorList>
    </citation>
    <scope>NUCLEOTIDE SEQUENCE [LARGE SCALE GENOMIC DNA]</scope>
    <source>
        <strain evidence="3">ATCC 39867 / T7901</strain>
    </source>
</reference>
<sequence length="178" mass="20547">MKNILVIVLLAFSLPVKAETFQIGEIKWKFDVPKEYLEFPERRAGDNSTKYYKSEELLSFFRSNIDYLRVKISKYPISMESSFKSGWLSGESLVEGQFKRSSSVLDIKSSAKTKSKNGYKAREHFIELKLEGNTSIYYGSFQVLLEGWLLWLLEYQVVSPNKELFGSALNAWNLSIVE</sequence>
<dbReference type="STRING" id="377629.TERTU_4476"/>
<dbReference type="KEGG" id="ttu:TERTU_4476"/>
<gene>
    <name evidence="2" type="ordered locus">TERTU_4476</name>
</gene>
<evidence type="ECO:0000313" key="2">
    <source>
        <dbReference type="EMBL" id="ACR10791.1"/>
    </source>
</evidence>
<dbReference type="AlphaFoldDB" id="C5BJ65"/>
<accession>C5BJ65</accession>
<feature type="signal peptide" evidence="1">
    <location>
        <begin position="1"/>
        <end position="18"/>
    </location>
</feature>
<feature type="chain" id="PRO_5002948766" description="Lipoprotein" evidence="1">
    <location>
        <begin position="19"/>
        <end position="178"/>
    </location>
</feature>
<keyword evidence="1" id="KW-0732">Signal</keyword>
<name>C5BJ65_TERTT</name>
<dbReference type="RefSeq" id="WP_015816903.1">
    <property type="nucleotide sequence ID" value="NC_012997.1"/>
</dbReference>
<dbReference type="HOGENOM" id="CLU_1509899_0_0_6"/>